<feature type="active site" description="Proton acceptor" evidence="2">
    <location>
        <position position="115"/>
    </location>
</feature>
<keyword evidence="3" id="KW-0436">Ligase</keyword>
<feature type="short sequence motif" description="HXTX 1" evidence="2">
    <location>
        <begin position="34"/>
        <end position="37"/>
    </location>
</feature>
<accession>A0A9D1PNK0</accession>
<dbReference type="InterPro" id="IPR009097">
    <property type="entry name" value="Cyclic_Pdiesterase"/>
</dbReference>
<comment type="caution">
    <text evidence="3">The sequence shown here is derived from an EMBL/GenBank/DDBJ whole genome shotgun (WGS) entry which is preliminary data.</text>
</comment>
<protein>
    <recommendedName>
        <fullName evidence="2">Putative phosphoesterase H9895_12120</fullName>
        <ecNumber evidence="2">3.1.-.-</ecNumber>
    </recommendedName>
</protein>
<evidence type="ECO:0000313" key="4">
    <source>
        <dbReference type="Proteomes" id="UP000823937"/>
    </source>
</evidence>
<dbReference type="InterPro" id="IPR022932">
    <property type="entry name" value="YjcG"/>
</dbReference>
<comment type="similarity">
    <text evidence="2">Belongs to the 2H phosphoesterase superfamily. YjcG family.</text>
</comment>
<dbReference type="NCBIfam" id="NF010223">
    <property type="entry name" value="PRK13679.1"/>
    <property type="match status" value="1"/>
</dbReference>
<organism evidence="3 4">
    <name type="scientific">Candidatus Pseudogracilibacillus intestinigallinarum</name>
    <dbReference type="NCBI Taxonomy" id="2838742"/>
    <lineage>
        <taxon>Bacteria</taxon>
        <taxon>Bacillati</taxon>
        <taxon>Bacillota</taxon>
        <taxon>Bacilli</taxon>
        <taxon>Bacillales</taxon>
        <taxon>Bacillaceae</taxon>
        <taxon>Pseudogracilibacillus</taxon>
    </lineage>
</organism>
<dbReference type="PANTHER" id="PTHR40037:SF1">
    <property type="entry name" value="PHOSPHOESTERASE SAOUHSC_00951-RELATED"/>
    <property type="match status" value="1"/>
</dbReference>
<sequence length="170" mass="19949">MTYGIVIFPSVDIQDEANALRKRYDPKYPYISPHITLKYPFQMDAQERDETVKALEEIAQETEPFQIEVTKISSFSPVSNAIYLKVEDNEHLNKLNEKMHEGVFDAHREHAFIPHITIAQDLPSDEYSDIYSSLRMRQIHFTDTIDRFQLCKQLDNGNWTVHTTFHFGKK</sequence>
<feature type="active site" description="Proton donor" evidence="2">
    <location>
        <position position="34"/>
    </location>
</feature>
<feature type="short sequence motif" description="HXTX 2" evidence="2">
    <location>
        <begin position="115"/>
        <end position="118"/>
    </location>
</feature>
<evidence type="ECO:0000313" key="3">
    <source>
        <dbReference type="EMBL" id="HIV75813.1"/>
    </source>
</evidence>
<dbReference type="Pfam" id="PF13563">
    <property type="entry name" value="2_5_RNA_ligase2"/>
    <property type="match status" value="1"/>
</dbReference>
<keyword evidence="1 2" id="KW-0378">Hydrolase</keyword>
<dbReference type="AlphaFoldDB" id="A0A9D1PNK0"/>
<reference evidence="3" key="2">
    <citation type="submission" date="2021-04" db="EMBL/GenBank/DDBJ databases">
        <authorList>
            <person name="Gilroy R."/>
        </authorList>
    </citation>
    <scope>NUCLEOTIDE SEQUENCE</scope>
    <source>
        <strain evidence="3">CHK169-2315</strain>
    </source>
</reference>
<dbReference type="Proteomes" id="UP000823937">
    <property type="component" value="Unassembled WGS sequence"/>
</dbReference>
<dbReference type="HAMAP" id="MF_01444">
    <property type="entry name" value="2H_phosphoesterase_YjcG"/>
    <property type="match status" value="1"/>
</dbReference>
<gene>
    <name evidence="3" type="ORF">H9895_12120</name>
</gene>
<evidence type="ECO:0000256" key="1">
    <source>
        <dbReference type="ARBA" id="ARBA00022801"/>
    </source>
</evidence>
<dbReference type="GO" id="GO:0016874">
    <property type="term" value="F:ligase activity"/>
    <property type="evidence" value="ECO:0007669"/>
    <property type="project" value="UniProtKB-KW"/>
</dbReference>
<reference evidence="3" key="1">
    <citation type="journal article" date="2021" name="PeerJ">
        <title>Extensive microbial diversity within the chicken gut microbiome revealed by metagenomics and culture.</title>
        <authorList>
            <person name="Gilroy R."/>
            <person name="Ravi A."/>
            <person name="Getino M."/>
            <person name="Pursley I."/>
            <person name="Horton D.L."/>
            <person name="Alikhan N.F."/>
            <person name="Baker D."/>
            <person name="Gharbi K."/>
            <person name="Hall N."/>
            <person name="Watson M."/>
            <person name="Adriaenssens E.M."/>
            <person name="Foster-Nyarko E."/>
            <person name="Jarju S."/>
            <person name="Secka A."/>
            <person name="Antonio M."/>
            <person name="Oren A."/>
            <person name="Chaudhuri R.R."/>
            <person name="La Ragione R."/>
            <person name="Hildebrand F."/>
            <person name="Pallen M.J."/>
        </authorList>
    </citation>
    <scope>NUCLEOTIDE SEQUENCE</scope>
    <source>
        <strain evidence="3">CHK169-2315</strain>
    </source>
</reference>
<dbReference type="SUPFAM" id="SSF55144">
    <property type="entry name" value="LigT-like"/>
    <property type="match status" value="1"/>
</dbReference>
<dbReference type="EMBL" id="DXHX01000172">
    <property type="protein sequence ID" value="HIV75813.1"/>
    <property type="molecule type" value="Genomic_DNA"/>
</dbReference>
<name>A0A9D1PNK0_9BACI</name>
<evidence type="ECO:0000256" key="2">
    <source>
        <dbReference type="HAMAP-Rule" id="MF_01444"/>
    </source>
</evidence>
<dbReference type="EC" id="3.1.-.-" evidence="2"/>
<dbReference type="PANTHER" id="PTHR40037">
    <property type="entry name" value="PHOSPHOESTERASE YJCG-RELATED"/>
    <property type="match status" value="1"/>
</dbReference>
<dbReference type="InterPro" id="IPR050580">
    <property type="entry name" value="2H_phosphoesterase_YjcG-like"/>
</dbReference>
<dbReference type="GO" id="GO:0016788">
    <property type="term" value="F:hydrolase activity, acting on ester bonds"/>
    <property type="evidence" value="ECO:0007669"/>
    <property type="project" value="UniProtKB-UniRule"/>
</dbReference>
<dbReference type="Gene3D" id="3.90.1140.10">
    <property type="entry name" value="Cyclic phosphodiesterase"/>
    <property type="match status" value="1"/>
</dbReference>
<proteinExistence type="inferred from homology"/>